<protein>
    <submittedName>
        <fullName evidence="1">Uncharacterized protein</fullName>
    </submittedName>
</protein>
<gene>
    <name evidence="1" type="ORF">METZ01_LOCUS343260</name>
</gene>
<organism evidence="1">
    <name type="scientific">marine metagenome</name>
    <dbReference type="NCBI Taxonomy" id="408172"/>
    <lineage>
        <taxon>unclassified sequences</taxon>
        <taxon>metagenomes</taxon>
        <taxon>ecological metagenomes</taxon>
    </lineage>
</organism>
<dbReference type="Pfam" id="PF14196">
    <property type="entry name" value="ATC_hydrolase"/>
    <property type="match status" value="1"/>
</dbReference>
<reference evidence="1" key="1">
    <citation type="submission" date="2018-05" db="EMBL/GenBank/DDBJ databases">
        <authorList>
            <person name="Lanie J.A."/>
            <person name="Ng W.-L."/>
            <person name="Kazmierczak K.M."/>
            <person name="Andrzejewski T.M."/>
            <person name="Davidsen T.M."/>
            <person name="Wayne K.J."/>
            <person name="Tettelin H."/>
            <person name="Glass J.I."/>
            <person name="Rusch D."/>
            <person name="Podicherti R."/>
            <person name="Tsui H.-C.T."/>
            <person name="Winkler M.E."/>
        </authorList>
    </citation>
    <scope>NUCLEOTIDE SEQUENCE</scope>
</reference>
<feature type="non-terminal residue" evidence="1">
    <location>
        <position position="105"/>
    </location>
</feature>
<sequence>MNPEIPIIKRREIEARVIKPIFEEMVLKLGREDAISILESAIKRDAIAHGNSSGSSNIEQNDMPAFVKLYELWTAEDALEIDIIEQTNQIFNFNVTGCLYAEMYQ</sequence>
<dbReference type="InterPro" id="IPR026002">
    <property type="entry name" value="ATC_hydrolase-like"/>
</dbReference>
<accession>A0A382QY93</accession>
<evidence type="ECO:0000313" key="1">
    <source>
        <dbReference type="EMBL" id="SVC90406.1"/>
    </source>
</evidence>
<dbReference type="AlphaFoldDB" id="A0A382QY93"/>
<name>A0A382QY93_9ZZZZ</name>
<proteinExistence type="predicted"/>
<dbReference type="EMBL" id="UINC01117757">
    <property type="protein sequence ID" value="SVC90406.1"/>
    <property type="molecule type" value="Genomic_DNA"/>
</dbReference>